<accession>A0A067M0P1</accession>
<evidence type="ECO:0000313" key="3">
    <source>
        <dbReference type="Proteomes" id="UP000027195"/>
    </source>
</evidence>
<feature type="chain" id="PRO_5001640918" evidence="1">
    <location>
        <begin position="27"/>
        <end position="114"/>
    </location>
</feature>
<dbReference type="OrthoDB" id="5380004at2759"/>
<feature type="signal peptide" evidence="1">
    <location>
        <begin position="1"/>
        <end position="26"/>
    </location>
</feature>
<protein>
    <submittedName>
        <fullName evidence="2">Uncharacterized protein</fullName>
    </submittedName>
</protein>
<proteinExistence type="predicted"/>
<dbReference type="AlphaFoldDB" id="A0A067M0P1"/>
<dbReference type="InParanoid" id="A0A067M0P1"/>
<organism evidence="2 3">
    <name type="scientific">Botryobasidium botryosum (strain FD-172 SS1)</name>
    <dbReference type="NCBI Taxonomy" id="930990"/>
    <lineage>
        <taxon>Eukaryota</taxon>
        <taxon>Fungi</taxon>
        <taxon>Dikarya</taxon>
        <taxon>Basidiomycota</taxon>
        <taxon>Agaricomycotina</taxon>
        <taxon>Agaricomycetes</taxon>
        <taxon>Cantharellales</taxon>
        <taxon>Botryobasidiaceae</taxon>
        <taxon>Botryobasidium</taxon>
    </lineage>
</organism>
<gene>
    <name evidence="2" type="ORF">BOTBODRAFT_58905</name>
</gene>
<dbReference type="HOGENOM" id="CLU_154759_0_0_1"/>
<name>A0A067M0P1_BOTB1</name>
<evidence type="ECO:0000313" key="2">
    <source>
        <dbReference type="EMBL" id="KDQ09129.1"/>
    </source>
</evidence>
<keyword evidence="3" id="KW-1185">Reference proteome</keyword>
<dbReference type="EMBL" id="KL198082">
    <property type="protein sequence ID" value="KDQ09129.1"/>
    <property type="molecule type" value="Genomic_DNA"/>
</dbReference>
<sequence>MHTFTRVSTLLSALLIITFAPGPVVAGVSCNVETFGGTPGNSALTSCLSTYRTNNWDGKNCGGVGWFKGSRSYNSPIDCYDACFNCIQNSINGGATSVECDDYEGLAECWMGYH</sequence>
<dbReference type="Proteomes" id="UP000027195">
    <property type="component" value="Unassembled WGS sequence"/>
</dbReference>
<dbReference type="PROSITE" id="PS51257">
    <property type="entry name" value="PROKAR_LIPOPROTEIN"/>
    <property type="match status" value="1"/>
</dbReference>
<keyword evidence="1" id="KW-0732">Signal</keyword>
<evidence type="ECO:0000256" key="1">
    <source>
        <dbReference type="SAM" id="SignalP"/>
    </source>
</evidence>
<reference evidence="3" key="1">
    <citation type="journal article" date="2014" name="Proc. Natl. Acad. Sci. U.S.A.">
        <title>Extensive sampling of basidiomycete genomes demonstrates inadequacy of the white-rot/brown-rot paradigm for wood decay fungi.</title>
        <authorList>
            <person name="Riley R."/>
            <person name="Salamov A.A."/>
            <person name="Brown D.W."/>
            <person name="Nagy L.G."/>
            <person name="Floudas D."/>
            <person name="Held B.W."/>
            <person name="Levasseur A."/>
            <person name="Lombard V."/>
            <person name="Morin E."/>
            <person name="Otillar R."/>
            <person name="Lindquist E.A."/>
            <person name="Sun H."/>
            <person name="LaButti K.M."/>
            <person name="Schmutz J."/>
            <person name="Jabbour D."/>
            <person name="Luo H."/>
            <person name="Baker S.E."/>
            <person name="Pisabarro A.G."/>
            <person name="Walton J.D."/>
            <person name="Blanchette R.A."/>
            <person name="Henrissat B."/>
            <person name="Martin F."/>
            <person name="Cullen D."/>
            <person name="Hibbett D.S."/>
            <person name="Grigoriev I.V."/>
        </authorList>
    </citation>
    <scope>NUCLEOTIDE SEQUENCE [LARGE SCALE GENOMIC DNA]</scope>
    <source>
        <strain evidence="3">FD-172 SS1</strain>
    </source>
</reference>